<dbReference type="OrthoDB" id="291240at2"/>
<dbReference type="RefSeq" id="WP_012161548.1">
    <property type="nucleotide sequence ID" value="NC_009925.1"/>
</dbReference>
<dbReference type="InterPro" id="IPR036736">
    <property type="entry name" value="ACP-like_sf"/>
</dbReference>
<sequence length="183" mass="20847">MGLEVVELVIAIEDRFRTNLLEHELEKITTVGGLYQLLINRIKRDNCEYCPTLSMFYAIRKILVKQYKIHRADIHPASELNQLLPPSKRFSFWGAVKQNLAGQLPHLKRSNKLHWFGDTFPENLATVGSLASECCLRTSITHEFQKGDASLVWQEVCQIVGNVAGVEPDALVSNTNFFEDLEF</sequence>
<organism evidence="1 2">
    <name type="scientific">Acaryochloris marina (strain MBIC 11017)</name>
    <dbReference type="NCBI Taxonomy" id="329726"/>
    <lineage>
        <taxon>Bacteria</taxon>
        <taxon>Bacillati</taxon>
        <taxon>Cyanobacteriota</taxon>
        <taxon>Cyanophyceae</taxon>
        <taxon>Acaryochloridales</taxon>
        <taxon>Acaryochloridaceae</taxon>
        <taxon>Acaryochloris</taxon>
    </lineage>
</organism>
<dbReference type="AlphaFoldDB" id="B0BZQ7"/>
<dbReference type="eggNOG" id="COG0236">
    <property type="taxonomic scope" value="Bacteria"/>
</dbReference>
<gene>
    <name evidence="1" type="ordered locus">AM1_0941</name>
</gene>
<name>B0BZQ7_ACAM1</name>
<dbReference type="STRING" id="329726.AM1_0941"/>
<proteinExistence type="predicted"/>
<dbReference type="Gene3D" id="1.10.1200.10">
    <property type="entry name" value="ACP-like"/>
    <property type="match status" value="1"/>
</dbReference>
<dbReference type="HOGENOM" id="CLU_1472168_0_0_3"/>
<protein>
    <submittedName>
        <fullName evidence="1">Uncharacterized protein</fullName>
    </submittedName>
</protein>
<dbReference type="Proteomes" id="UP000000268">
    <property type="component" value="Chromosome"/>
</dbReference>
<evidence type="ECO:0000313" key="1">
    <source>
        <dbReference type="EMBL" id="ABW25983.1"/>
    </source>
</evidence>
<dbReference type="EMBL" id="CP000828">
    <property type="protein sequence ID" value="ABW25983.1"/>
    <property type="molecule type" value="Genomic_DNA"/>
</dbReference>
<accession>B0BZQ7</accession>
<keyword evidence="2" id="KW-1185">Reference proteome</keyword>
<dbReference type="KEGG" id="amr:AM1_0941"/>
<evidence type="ECO:0000313" key="2">
    <source>
        <dbReference type="Proteomes" id="UP000000268"/>
    </source>
</evidence>
<reference evidence="1 2" key="1">
    <citation type="journal article" date="2008" name="Proc. Natl. Acad. Sci. U.S.A.">
        <title>Niche adaptation and genome expansion in the chlorophyll d-producing cyanobacterium Acaryochloris marina.</title>
        <authorList>
            <person name="Swingley W.D."/>
            <person name="Chen M."/>
            <person name="Cheung P.C."/>
            <person name="Conrad A.L."/>
            <person name="Dejesa L.C."/>
            <person name="Hao J."/>
            <person name="Honchak B.M."/>
            <person name="Karbach L.E."/>
            <person name="Kurdoglu A."/>
            <person name="Lahiri S."/>
            <person name="Mastrian S.D."/>
            <person name="Miyashita H."/>
            <person name="Page L."/>
            <person name="Ramakrishna P."/>
            <person name="Satoh S."/>
            <person name="Sattley W.M."/>
            <person name="Shimada Y."/>
            <person name="Taylor H.L."/>
            <person name="Tomo T."/>
            <person name="Tsuchiya T."/>
            <person name="Wang Z.T."/>
            <person name="Raymond J."/>
            <person name="Mimuro M."/>
            <person name="Blankenship R.E."/>
            <person name="Touchman J.W."/>
        </authorList>
    </citation>
    <scope>NUCLEOTIDE SEQUENCE [LARGE SCALE GENOMIC DNA]</scope>
    <source>
        <strain evidence="2">MBIC 11017</strain>
    </source>
</reference>